<dbReference type="Gene3D" id="3.90.25.10">
    <property type="entry name" value="UDP-galactose 4-epimerase, domain 1"/>
    <property type="match status" value="1"/>
</dbReference>
<dbReference type="EMBL" id="JAVRRT010000015">
    <property type="protein sequence ID" value="KAK5165933.1"/>
    <property type="molecule type" value="Genomic_DNA"/>
</dbReference>
<dbReference type="SUPFAM" id="SSF51735">
    <property type="entry name" value="NAD(P)-binding Rossmann-fold domains"/>
    <property type="match status" value="1"/>
</dbReference>
<dbReference type="GO" id="GO:0005634">
    <property type="term" value="C:nucleus"/>
    <property type="evidence" value="ECO:0007669"/>
    <property type="project" value="TreeGrafter"/>
</dbReference>
<dbReference type="Pfam" id="PF05368">
    <property type="entry name" value="NmrA"/>
    <property type="match status" value="1"/>
</dbReference>
<feature type="domain" description="NmrA-like" evidence="4">
    <location>
        <begin position="4"/>
        <end position="290"/>
    </location>
</feature>
<dbReference type="InterPro" id="IPR036291">
    <property type="entry name" value="NAD(P)-bd_dom_sf"/>
</dbReference>
<evidence type="ECO:0000313" key="6">
    <source>
        <dbReference type="Proteomes" id="UP001337655"/>
    </source>
</evidence>
<dbReference type="AlphaFoldDB" id="A0AAV9P3R1"/>
<comment type="caution">
    <text evidence="5">The sequence shown here is derived from an EMBL/GenBank/DDBJ whole genome shotgun (WGS) entry which is preliminary data.</text>
</comment>
<sequence length="318" mass="35023">MSSKKLITVFGATGNQGGSVLDVVLSRPDLQDRYSLRGITRDPESDKSKALNEKGVEMVKADVDDLEAVKAAVKGSYGVFGVTDFWSIMDKEREIKQGKNIFEASKEAGVKHLVWSALPYAEKLTEGALKHVEHFDSKAIVAEYAEANKGAMWVSHVMPAMFGDSLTRMTRVHEGQAALSMPFPSDSIAWPLIFPRRDYGKWVMGAFEAGESANGAFVNAVSTWTTPKEVVAAITKNANRDVAFNALPGNVFTSIMQQAMGEVVGEELSETMQLIGGWNYYGKEAEKSQGDHDKFLLKDAELSSYEQWAKENGPFKYE</sequence>
<evidence type="ECO:0000259" key="4">
    <source>
        <dbReference type="Pfam" id="PF05368"/>
    </source>
</evidence>
<evidence type="ECO:0000313" key="5">
    <source>
        <dbReference type="EMBL" id="KAK5165933.1"/>
    </source>
</evidence>
<dbReference type="Gene3D" id="3.40.50.720">
    <property type="entry name" value="NAD(P)-binding Rossmann-like Domain"/>
    <property type="match status" value="1"/>
</dbReference>
<dbReference type="PANTHER" id="PTHR42748:SF30">
    <property type="entry name" value="NMRA-LIKE DOMAIN-CONTAINING PROTEIN"/>
    <property type="match status" value="1"/>
</dbReference>
<organism evidence="5 6">
    <name type="scientific">Saxophila tyrrhenica</name>
    <dbReference type="NCBI Taxonomy" id="1690608"/>
    <lineage>
        <taxon>Eukaryota</taxon>
        <taxon>Fungi</taxon>
        <taxon>Dikarya</taxon>
        <taxon>Ascomycota</taxon>
        <taxon>Pezizomycotina</taxon>
        <taxon>Dothideomycetes</taxon>
        <taxon>Dothideomycetidae</taxon>
        <taxon>Mycosphaerellales</taxon>
        <taxon>Extremaceae</taxon>
        <taxon>Saxophila</taxon>
    </lineage>
</organism>
<dbReference type="Proteomes" id="UP001337655">
    <property type="component" value="Unassembled WGS sequence"/>
</dbReference>
<dbReference type="GeneID" id="89930189"/>
<dbReference type="InterPro" id="IPR008030">
    <property type="entry name" value="NmrA-like"/>
</dbReference>
<evidence type="ECO:0000256" key="3">
    <source>
        <dbReference type="ARBA" id="ARBA00023002"/>
    </source>
</evidence>
<accession>A0AAV9P3R1</accession>
<keyword evidence="6" id="KW-1185">Reference proteome</keyword>
<keyword evidence="2" id="KW-0521">NADP</keyword>
<dbReference type="CDD" id="cd05251">
    <property type="entry name" value="NmrA_like_SDR_a"/>
    <property type="match status" value="1"/>
</dbReference>
<dbReference type="PANTHER" id="PTHR42748">
    <property type="entry name" value="NITROGEN METABOLITE REPRESSION PROTEIN NMRA FAMILY MEMBER"/>
    <property type="match status" value="1"/>
</dbReference>
<dbReference type="GO" id="GO:0016491">
    <property type="term" value="F:oxidoreductase activity"/>
    <property type="evidence" value="ECO:0007669"/>
    <property type="project" value="UniProtKB-KW"/>
</dbReference>
<proteinExistence type="inferred from homology"/>
<reference evidence="5 6" key="1">
    <citation type="submission" date="2023-08" db="EMBL/GenBank/DDBJ databases">
        <title>Black Yeasts Isolated from many extreme environments.</title>
        <authorList>
            <person name="Coleine C."/>
            <person name="Stajich J.E."/>
            <person name="Selbmann L."/>
        </authorList>
    </citation>
    <scope>NUCLEOTIDE SEQUENCE [LARGE SCALE GENOMIC DNA]</scope>
    <source>
        <strain evidence="5 6">CCFEE 5935</strain>
    </source>
</reference>
<gene>
    <name evidence="5" type="ORF">LTR77_008857</name>
</gene>
<dbReference type="RefSeq" id="XP_064655945.1">
    <property type="nucleotide sequence ID" value="XM_064806086.1"/>
</dbReference>
<evidence type="ECO:0000256" key="2">
    <source>
        <dbReference type="ARBA" id="ARBA00022857"/>
    </source>
</evidence>
<name>A0AAV9P3R1_9PEZI</name>
<keyword evidence="3" id="KW-0560">Oxidoreductase</keyword>
<protein>
    <recommendedName>
        <fullName evidence="4">NmrA-like domain-containing protein</fullName>
    </recommendedName>
</protein>
<dbReference type="InterPro" id="IPR051164">
    <property type="entry name" value="NmrA-like_oxidored"/>
</dbReference>
<comment type="similarity">
    <text evidence="1">Belongs to the NmrA-type oxidoreductase family.</text>
</comment>
<evidence type="ECO:0000256" key="1">
    <source>
        <dbReference type="ARBA" id="ARBA00006328"/>
    </source>
</evidence>